<evidence type="ECO:0000313" key="3">
    <source>
        <dbReference type="Proteomes" id="UP001241169"/>
    </source>
</evidence>
<evidence type="ECO:0000313" key="2">
    <source>
        <dbReference type="EMBL" id="KAK1544487.1"/>
    </source>
</evidence>
<evidence type="ECO:0000256" key="1">
    <source>
        <dbReference type="SAM" id="MobiDB-lite"/>
    </source>
</evidence>
<sequence length="132" mass="14237">MLSPSVLRLSFLPPQEFRRTYAAGNLQHRKGSKLCVYLQSASVLSQQCDIPIDRSEGRLTDDGGDSAGRRGSASVDHDEKLHEPVVDVAGLAGLDDEDIFVADALANGDTVEKSALHATQRPEPAEVRGIVR</sequence>
<proteinExistence type="predicted"/>
<organism evidence="2 3">
    <name type="scientific">Colletotrichum paranaense</name>
    <dbReference type="NCBI Taxonomy" id="1914294"/>
    <lineage>
        <taxon>Eukaryota</taxon>
        <taxon>Fungi</taxon>
        <taxon>Dikarya</taxon>
        <taxon>Ascomycota</taxon>
        <taxon>Pezizomycotina</taxon>
        <taxon>Sordariomycetes</taxon>
        <taxon>Hypocreomycetidae</taxon>
        <taxon>Glomerellales</taxon>
        <taxon>Glomerellaceae</taxon>
        <taxon>Colletotrichum</taxon>
        <taxon>Colletotrichum acutatum species complex</taxon>
    </lineage>
</organism>
<reference evidence="2 3" key="1">
    <citation type="submission" date="2016-10" db="EMBL/GenBank/DDBJ databases">
        <title>The genome sequence of Colletotrichum fioriniae PJ7.</title>
        <authorList>
            <person name="Baroncelli R."/>
        </authorList>
    </citation>
    <scope>NUCLEOTIDE SEQUENCE [LARGE SCALE GENOMIC DNA]</scope>
    <source>
        <strain evidence="2 3">IMI 384185</strain>
    </source>
</reference>
<feature type="region of interest" description="Disordered" evidence="1">
    <location>
        <begin position="52"/>
        <end position="80"/>
    </location>
</feature>
<name>A0ABQ9SY87_9PEZI</name>
<protein>
    <submittedName>
        <fullName evidence="2">Uncharacterized protein</fullName>
    </submittedName>
</protein>
<feature type="compositionally biased region" description="Basic and acidic residues" evidence="1">
    <location>
        <begin position="52"/>
        <end position="61"/>
    </location>
</feature>
<dbReference type="EMBL" id="MOPA01000002">
    <property type="protein sequence ID" value="KAK1544487.1"/>
    <property type="molecule type" value="Genomic_DNA"/>
</dbReference>
<dbReference type="Proteomes" id="UP001241169">
    <property type="component" value="Unassembled WGS sequence"/>
</dbReference>
<keyword evidence="3" id="KW-1185">Reference proteome</keyword>
<comment type="caution">
    <text evidence="2">The sequence shown here is derived from an EMBL/GenBank/DDBJ whole genome shotgun (WGS) entry which is preliminary data.</text>
</comment>
<dbReference type="GeneID" id="85370176"/>
<accession>A0ABQ9SY87</accession>
<dbReference type="RefSeq" id="XP_060353605.1">
    <property type="nucleotide sequence ID" value="XM_060486277.1"/>
</dbReference>
<feature type="region of interest" description="Disordered" evidence="1">
    <location>
        <begin position="113"/>
        <end position="132"/>
    </location>
</feature>
<gene>
    <name evidence="2" type="ORF">CPAR01_01989</name>
</gene>